<proteinExistence type="predicted"/>
<dbReference type="Proteomes" id="UP000815677">
    <property type="component" value="Unassembled WGS sequence"/>
</dbReference>
<protein>
    <recommendedName>
        <fullName evidence="3">F-box domain-containing protein</fullName>
    </recommendedName>
</protein>
<evidence type="ECO:0000313" key="1">
    <source>
        <dbReference type="EMBL" id="GAT51923.1"/>
    </source>
</evidence>
<gene>
    <name evidence="1" type="ORF">MCHLO_09020</name>
</gene>
<organism evidence="1 2">
    <name type="scientific">Mycena chlorophos</name>
    <name type="common">Agaric fungus</name>
    <name type="synonym">Agaricus chlorophos</name>
    <dbReference type="NCBI Taxonomy" id="658473"/>
    <lineage>
        <taxon>Eukaryota</taxon>
        <taxon>Fungi</taxon>
        <taxon>Dikarya</taxon>
        <taxon>Basidiomycota</taxon>
        <taxon>Agaricomycotina</taxon>
        <taxon>Agaricomycetes</taxon>
        <taxon>Agaricomycetidae</taxon>
        <taxon>Agaricales</taxon>
        <taxon>Marasmiineae</taxon>
        <taxon>Mycenaceae</taxon>
        <taxon>Mycena</taxon>
    </lineage>
</organism>
<name>A0ABQ0LLF2_MYCCL</name>
<accession>A0ABQ0LLF2</accession>
<reference evidence="1" key="1">
    <citation type="submission" date="2014-09" db="EMBL/GenBank/DDBJ databases">
        <title>Genome sequence of the luminous mushroom Mycena chlorophos for searching fungal bioluminescence genes.</title>
        <authorList>
            <person name="Tanaka Y."/>
            <person name="Kasuga D."/>
            <person name="Oba Y."/>
            <person name="Hase S."/>
            <person name="Sato K."/>
            <person name="Oba Y."/>
            <person name="Sakakibara Y."/>
        </authorList>
    </citation>
    <scope>NUCLEOTIDE SEQUENCE</scope>
</reference>
<dbReference type="InterPro" id="IPR032675">
    <property type="entry name" value="LRR_dom_sf"/>
</dbReference>
<dbReference type="EMBL" id="DF847482">
    <property type="protein sequence ID" value="GAT51923.1"/>
    <property type="molecule type" value="Genomic_DNA"/>
</dbReference>
<sequence length="480" mass="53652">MVTLPLEILDEIASFLPYACDIARLGLASRSTHSVALPHLFRHLEIRLASAAVAPLAETLKTHPERAAACRTVRFLPPADSQYDSDTEEPESDSSLSDLVASILALCAENGRLLAIRWAGDRDNDEGFRKPVWDAIGMNCASLQELDLYVADGEERDEWMGLTRPVYPNLRSLRIDLPDSHGLPCRHLQNMIANHCPALEVLSLTFPPCCGPTDFTFSFTLPKLKVFEFEGAELHERSPQNEDLLIRHPHIERLKVSSGQYLRPAATQDNALRALCIDQLSIAGIDRNDEDKLAPFDLSSYGKNIVHLRVVDVPHMSHKLTRGAIHSVARTLRCLELVGEDLHSFEVLLQHVGVVLAETKQLEELRIASRNVWPPPPSWTVNNLRDLLGVLSYIPTLGLRAVQFYSRPKNGAPLPPSFLEYVPYRLEYISWDVFEPAPDDVQSTLYRVEGCNVQLVPPGCGPLHSRRTDWTGESVLDHLA</sequence>
<dbReference type="Gene3D" id="3.80.10.10">
    <property type="entry name" value="Ribonuclease Inhibitor"/>
    <property type="match status" value="1"/>
</dbReference>
<dbReference type="SUPFAM" id="SSF52047">
    <property type="entry name" value="RNI-like"/>
    <property type="match status" value="1"/>
</dbReference>
<evidence type="ECO:0008006" key="3">
    <source>
        <dbReference type="Google" id="ProtNLM"/>
    </source>
</evidence>
<keyword evidence="2" id="KW-1185">Reference proteome</keyword>
<evidence type="ECO:0000313" key="2">
    <source>
        <dbReference type="Proteomes" id="UP000815677"/>
    </source>
</evidence>